<keyword evidence="1" id="KW-1133">Transmembrane helix</keyword>
<feature type="transmembrane region" description="Helical" evidence="1">
    <location>
        <begin position="12"/>
        <end position="33"/>
    </location>
</feature>
<evidence type="ECO:0000313" key="3">
    <source>
        <dbReference type="Proteomes" id="UP001610104"/>
    </source>
</evidence>
<keyword evidence="1" id="KW-0472">Membrane</keyword>
<protein>
    <submittedName>
        <fullName evidence="2">DUF4199 domain-containing protein</fullName>
    </submittedName>
</protein>
<dbReference type="Pfam" id="PF13858">
    <property type="entry name" value="DUF4199"/>
    <property type="match status" value="1"/>
</dbReference>
<feature type="transmembrane region" description="Helical" evidence="1">
    <location>
        <begin position="75"/>
        <end position="101"/>
    </location>
</feature>
<name>A0ABW7MSN2_9FLAO</name>
<evidence type="ECO:0000256" key="1">
    <source>
        <dbReference type="SAM" id="Phobius"/>
    </source>
</evidence>
<proteinExistence type="predicted"/>
<organism evidence="2 3">
    <name type="scientific">Gaetbulibacter aquiaggeris</name>
    <dbReference type="NCBI Taxonomy" id="1735373"/>
    <lineage>
        <taxon>Bacteria</taxon>
        <taxon>Pseudomonadati</taxon>
        <taxon>Bacteroidota</taxon>
        <taxon>Flavobacteriia</taxon>
        <taxon>Flavobacteriales</taxon>
        <taxon>Flavobacteriaceae</taxon>
        <taxon>Gaetbulibacter</taxon>
    </lineage>
</organism>
<comment type="caution">
    <text evidence="2">The sequence shown here is derived from an EMBL/GenBank/DDBJ whole genome shotgun (WGS) entry which is preliminary data.</text>
</comment>
<dbReference type="EMBL" id="JBAWKC010000005">
    <property type="protein sequence ID" value="MFH6769851.1"/>
    <property type="molecule type" value="Genomic_DNA"/>
</dbReference>
<dbReference type="Proteomes" id="UP001610104">
    <property type="component" value="Unassembled WGS sequence"/>
</dbReference>
<keyword evidence="1" id="KW-0812">Transmembrane</keyword>
<feature type="transmembrane region" description="Helical" evidence="1">
    <location>
        <begin position="142"/>
        <end position="166"/>
    </location>
</feature>
<accession>A0ABW7MSN2</accession>
<gene>
    <name evidence="2" type="ORF">V8G56_13950</name>
</gene>
<feature type="transmembrane region" description="Helical" evidence="1">
    <location>
        <begin position="45"/>
        <end position="63"/>
    </location>
</feature>
<evidence type="ECO:0000313" key="2">
    <source>
        <dbReference type="EMBL" id="MFH6769851.1"/>
    </source>
</evidence>
<reference evidence="2 3" key="1">
    <citation type="submission" date="2024-02" db="EMBL/GenBank/DDBJ databases">
        <title>A Gaetbulibacter species isolated from tidal flats and genomic insights of their niches.</title>
        <authorList>
            <person name="Ye Y."/>
        </authorList>
    </citation>
    <scope>NUCLEOTIDE SEQUENCE [LARGE SCALE GENOMIC DNA]</scope>
    <source>
        <strain evidence="2 3">KEM-8</strain>
    </source>
</reference>
<keyword evidence="3" id="KW-1185">Reference proteome</keyword>
<dbReference type="InterPro" id="IPR025250">
    <property type="entry name" value="DUF4199"/>
</dbReference>
<sequence length="171" mass="19227">MEPKKLTLGKFAMNYGIILGLIMILISVITYVTGLALEGAQWPNWIYYAAFPVIILYAISQFKKQNLNILSLSQALKIGVLIGVFSAIVITIYSIIFNYLIDPEFMSQMMEVARDKMLENPQMTEEIVDQSMKFVEMFSNPAISGAFMIAMSAIFGLIYSLIGGLIMKREE</sequence>
<dbReference type="RefSeq" id="WP_395439075.1">
    <property type="nucleotide sequence ID" value="NZ_JBAWKC010000005.1"/>
</dbReference>